<dbReference type="InterPro" id="IPR002625">
    <property type="entry name" value="Smr_dom"/>
</dbReference>
<sequence length="791" mass="89447">MRKLHKYYKILELDKILDQLAEMTCCEEAAEMARNILPFNRLDKVKAELAKTDGAYVLSSRFGTPNFIRFKNPEADLMRLESGASLNNRELLNIAAIYRQCRILGEWKDHCEQVQTALDSYFSNLAENNYLESKITDIILSEEEIADHASPELANIRRKIRQNGLKARESLEKIIRGNAQKYLQESIITMRDGRYVVPVKAENRSEIPGLVHDTSSSGATLFVEPMSVVEANNEIRVLLNKEKEEIERILAELSAECAQYTESIQNNYRLILLLNLYFCKGNLAVKMKAVLPEVTDDGYTCLKKARHPLIDPQQVVPIDLELGKKFHSLIITGPNTGGKTVTLKTLGLLTLMTMCGFMIPVADESRISIFRRVLVDIGDEQSIEQSLSTFSAHMTNIINILRLADQNSLVLVDELGSGTDPVEGAALAVSIIESIAKKGARLVATTHYAELKAYALKTPGVENACCEFDVTTLRPTYRLLIGVPGRSNAFAISRRLGLEEDVIQRAESYISTDDRRFEDVVDQLEQTRQEFEQEREKYRATNAEVNRLKAELEQKNKTIDNRAEKELERAQAQARDLVERIRGQYNLLLNEIDELKKQKEKTDLKELAEKARSQMGSRINKLYNEANPVRERKQEEYQLPRPLKVGDEVLIYDLNKNGTVISLVDKKGMVGVQMGLMKTRVPESNLRLLESNTTKQKQSTVRKVRNNAQRKVSTELDLRGCNIEEGILLVDRFIDNCVLSNINQISIIHGKGTGLLRKGIQSHLKRHPSVKSFRLGTFGEGESGVTIVELK</sequence>
<comment type="similarity">
    <text evidence="8">Belongs to the DNA mismatch repair MutS family. MutS2 subfamily.</text>
</comment>
<dbReference type="HAMAP" id="MF_00092">
    <property type="entry name" value="MutS2"/>
    <property type="match status" value="1"/>
</dbReference>
<name>A0ABR7IPX7_9CLOT</name>
<dbReference type="InterPro" id="IPR046893">
    <property type="entry name" value="MSSS"/>
</dbReference>
<dbReference type="Gene3D" id="3.40.50.300">
    <property type="entry name" value="P-loop containing nucleotide triphosphate hydrolases"/>
    <property type="match status" value="1"/>
</dbReference>
<dbReference type="InterPro" id="IPR036063">
    <property type="entry name" value="Smr_dom_sf"/>
</dbReference>
<dbReference type="SMART" id="SM00533">
    <property type="entry name" value="MUTSd"/>
    <property type="match status" value="1"/>
</dbReference>
<dbReference type="SMART" id="SM00534">
    <property type="entry name" value="MUTSac"/>
    <property type="match status" value="1"/>
</dbReference>
<evidence type="ECO:0000256" key="4">
    <source>
        <dbReference type="ARBA" id="ARBA00022801"/>
    </source>
</evidence>
<dbReference type="PROSITE" id="PS00486">
    <property type="entry name" value="DNA_MISMATCH_REPAIR_2"/>
    <property type="match status" value="1"/>
</dbReference>
<dbReference type="EC" id="3.1.-.-" evidence="8"/>
<dbReference type="EMBL" id="JACOQK010000001">
    <property type="protein sequence ID" value="MBC5787190.1"/>
    <property type="molecule type" value="Genomic_DNA"/>
</dbReference>
<protein>
    <recommendedName>
        <fullName evidence="8">Endonuclease MutS2</fullName>
        <ecNumber evidence="8">3.1.-.-</ecNumber>
    </recommendedName>
    <alternativeName>
        <fullName evidence="8">Ribosome-associated protein quality control-upstream factor</fullName>
        <shortName evidence="8">RQC-upstream factor</shortName>
        <shortName evidence="8">RqcU</shortName>
        <ecNumber evidence="8">3.6.4.-</ecNumber>
    </alternativeName>
</protein>
<evidence type="ECO:0000256" key="5">
    <source>
        <dbReference type="ARBA" id="ARBA00022840"/>
    </source>
</evidence>
<dbReference type="InterPro" id="IPR036187">
    <property type="entry name" value="DNA_mismatch_repair_MutS_sf"/>
</dbReference>
<evidence type="ECO:0000256" key="8">
    <source>
        <dbReference type="HAMAP-Rule" id="MF_00092"/>
    </source>
</evidence>
<evidence type="ECO:0000256" key="1">
    <source>
        <dbReference type="ARBA" id="ARBA00022722"/>
    </source>
</evidence>
<keyword evidence="8 11" id="KW-0255">Endonuclease</keyword>
<dbReference type="SUPFAM" id="SSF48334">
    <property type="entry name" value="DNA repair protein MutS, domain III"/>
    <property type="match status" value="1"/>
</dbReference>
<evidence type="ECO:0000259" key="10">
    <source>
        <dbReference type="PROSITE" id="PS50828"/>
    </source>
</evidence>
<dbReference type="InterPro" id="IPR027417">
    <property type="entry name" value="P-loop_NTPase"/>
</dbReference>
<dbReference type="InterPro" id="IPR045076">
    <property type="entry name" value="MutS"/>
</dbReference>
<dbReference type="PANTHER" id="PTHR48466:SF2">
    <property type="entry name" value="OS10G0509000 PROTEIN"/>
    <property type="match status" value="1"/>
</dbReference>
<dbReference type="InterPro" id="IPR005747">
    <property type="entry name" value="MutS2"/>
</dbReference>
<evidence type="ECO:0000256" key="6">
    <source>
        <dbReference type="ARBA" id="ARBA00022884"/>
    </source>
</evidence>
<dbReference type="GO" id="GO:0004519">
    <property type="term" value="F:endonuclease activity"/>
    <property type="evidence" value="ECO:0007669"/>
    <property type="project" value="UniProtKB-KW"/>
</dbReference>
<dbReference type="SUPFAM" id="SSF52540">
    <property type="entry name" value="P-loop containing nucleoside triphosphate hydrolases"/>
    <property type="match status" value="1"/>
</dbReference>
<keyword evidence="6 8" id="KW-0694">RNA-binding</keyword>
<organism evidence="11 12">
    <name type="scientific">Clostridium facile</name>
    <dbReference type="NCBI Taxonomy" id="2763035"/>
    <lineage>
        <taxon>Bacteria</taxon>
        <taxon>Bacillati</taxon>
        <taxon>Bacillota</taxon>
        <taxon>Clostridia</taxon>
        <taxon>Eubacteriales</taxon>
        <taxon>Clostridiaceae</taxon>
        <taxon>Clostridium</taxon>
    </lineage>
</organism>
<evidence type="ECO:0000256" key="7">
    <source>
        <dbReference type="ARBA" id="ARBA00023125"/>
    </source>
</evidence>
<evidence type="ECO:0000313" key="12">
    <source>
        <dbReference type="Proteomes" id="UP000649151"/>
    </source>
</evidence>
<keyword evidence="3 8" id="KW-0547">Nucleotide-binding</keyword>
<keyword evidence="12" id="KW-1185">Reference proteome</keyword>
<comment type="caution">
    <text evidence="11">The sequence shown here is derived from an EMBL/GenBank/DDBJ whole genome shotgun (WGS) entry which is preliminary data.</text>
</comment>
<dbReference type="Pfam" id="PF20297">
    <property type="entry name" value="MSSS"/>
    <property type="match status" value="1"/>
</dbReference>
<keyword evidence="1 8" id="KW-0540">Nuclease</keyword>
<feature type="coiled-coil region" evidence="9">
    <location>
        <begin position="514"/>
        <end position="605"/>
    </location>
</feature>
<evidence type="ECO:0000256" key="3">
    <source>
        <dbReference type="ARBA" id="ARBA00022741"/>
    </source>
</evidence>
<dbReference type="PROSITE" id="PS50828">
    <property type="entry name" value="SMR"/>
    <property type="match status" value="1"/>
</dbReference>
<evidence type="ECO:0000256" key="2">
    <source>
        <dbReference type="ARBA" id="ARBA00022730"/>
    </source>
</evidence>
<comment type="function">
    <text evidence="8">Endonuclease that is involved in the suppression of homologous recombination and thus may have a key role in the control of bacterial genetic diversity.</text>
</comment>
<keyword evidence="5 8" id="KW-0067">ATP-binding</keyword>
<dbReference type="NCBIfam" id="TIGR01069">
    <property type="entry name" value="mutS2"/>
    <property type="match status" value="1"/>
</dbReference>
<dbReference type="InterPro" id="IPR000432">
    <property type="entry name" value="DNA_mismatch_repair_MutS_C"/>
</dbReference>
<feature type="domain" description="Smr" evidence="10">
    <location>
        <begin position="716"/>
        <end position="791"/>
    </location>
</feature>
<dbReference type="Pfam" id="PF01713">
    <property type="entry name" value="Smr"/>
    <property type="match status" value="1"/>
</dbReference>
<evidence type="ECO:0000313" key="11">
    <source>
        <dbReference type="EMBL" id="MBC5787190.1"/>
    </source>
</evidence>
<dbReference type="Gene3D" id="3.30.1370.110">
    <property type="match status" value="1"/>
</dbReference>
<feature type="coiled-coil region" evidence="9">
    <location>
        <begin position="232"/>
        <end position="263"/>
    </location>
</feature>
<keyword evidence="4 8" id="KW-0378">Hydrolase</keyword>
<dbReference type="InterPro" id="IPR007696">
    <property type="entry name" value="DNA_mismatch_repair_MutS_core"/>
</dbReference>
<keyword evidence="2 8" id="KW-0699">rRNA-binding</keyword>
<dbReference type="RefSeq" id="WP_186996246.1">
    <property type="nucleotide sequence ID" value="NZ_JACOQK010000001.1"/>
</dbReference>
<comment type="function">
    <text evidence="8">Acts as a ribosome collision sensor, splitting the ribosome into its 2 subunits. Detects stalled/collided 70S ribosomes which it binds and splits by an ATP-hydrolysis driven conformational change. Acts upstream of the ribosome quality control system (RQC), a ribosome-associated complex that mediates the extraction of incompletely synthesized nascent chains from stalled ribosomes and their subsequent degradation. Probably generates substrates for RQC.</text>
</comment>
<dbReference type="SUPFAM" id="SSF160443">
    <property type="entry name" value="SMR domain-like"/>
    <property type="match status" value="1"/>
</dbReference>
<dbReference type="PIRSF" id="PIRSF005814">
    <property type="entry name" value="MutS_YshD"/>
    <property type="match status" value="1"/>
</dbReference>
<dbReference type="SMART" id="SM00463">
    <property type="entry name" value="SMR"/>
    <property type="match status" value="1"/>
</dbReference>
<dbReference type="Proteomes" id="UP000649151">
    <property type="component" value="Unassembled WGS sequence"/>
</dbReference>
<dbReference type="PANTHER" id="PTHR48466">
    <property type="entry name" value="OS10G0509000 PROTEIN-RELATED"/>
    <property type="match status" value="1"/>
</dbReference>
<dbReference type="Pfam" id="PF00488">
    <property type="entry name" value="MutS_V"/>
    <property type="match status" value="1"/>
</dbReference>
<comment type="subunit">
    <text evidence="8">Homodimer. Binds to stalled ribosomes, contacting rRNA.</text>
</comment>
<keyword evidence="9" id="KW-0175">Coiled coil</keyword>
<gene>
    <name evidence="8" type="primary">mutS2</name>
    <name evidence="8" type="synonym">rqcU</name>
    <name evidence="11" type="ORF">H8Z77_04010</name>
</gene>
<evidence type="ECO:0000256" key="9">
    <source>
        <dbReference type="SAM" id="Coils"/>
    </source>
</evidence>
<feature type="binding site" evidence="8">
    <location>
        <begin position="333"/>
        <end position="340"/>
    </location>
    <ligand>
        <name>ATP</name>
        <dbReference type="ChEBI" id="CHEBI:30616"/>
    </ligand>
</feature>
<keyword evidence="7 8" id="KW-0238">DNA-binding</keyword>
<accession>A0ABR7IPX7</accession>
<proteinExistence type="inferred from homology"/>
<dbReference type="EC" id="3.6.4.-" evidence="8"/>
<reference evidence="11 12" key="1">
    <citation type="submission" date="2020-08" db="EMBL/GenBank/DDBJ databases">
        <title>Genome public.</title>
        <authorList>
            <person name="Liu C."/>
            <person name="Sun Q."/>
        </authorList>
    </citation>
    <scope>NUCLEOTIDE SEQUENCE [LARGE SCALE GENOMIC DNA]</scope>
    <source>
        <strain evidence="11 12">NSJ-27</strain>
    </source>
</reference>